<dbReference type="InterPro" id="IPR029016">
    <property type="entry name" value="GAF-like_dom_sf"/>
</dbReference>
<dbReference type="Proteomes" id="UP000434052">
    <property type="component" value="Unassembled WGS sequence"/>
</dbReference>
<dbReference type="AlphaFoldDB" id="A0A6P1ZK94"/>
<dbReference type="InterPro" id="IPR003018">
    <property type="entry name" value="GAF"/>
</dbReference>
<evidence type="ECO:0000313" key="3">
    <source>
        <dbReference type="EMBL" id="TVM33777.1"/>
    </source>
</evidence>
<dbReference type="EMBL" id="CP039543">
    <property type="protein sequence ID" value="QJT09567.1"/>
    <property type="molecule type" value="Genomic_DNA"/>
</dbReference>
<evidence type="ECO:0000259" key="1">
    <source>
        <dbReference type="SMART" id="SM00065"/>
    </source>
</evidence>
<proteinExistence type="predicted"/>
<feature type="domain" description="GAF" evidence="1">
    <location>
        <begin position="23"/>
        <end position="170"/>
    </location>
</feature>
<gene>
    <name evidence="3" type="ORF">DQK91_11215</name>
    <name evidence="2" type="ORF">E8L03_11745</name>
</gene>
<reference evidence="3 4" key="1">
    <citation type="submission" date="2018-06" db="EMBL/GenBank/DDBJ databases">
        <title>Complete genome of Desulfovibrio marinus P48SEP.</title>
        <authorList>
            <person name="Crispim J.S."/>
            <person name="Vidigal P.M.P."/>
            <person name="Silva L.C.F."/>
            <person name="Araujo L.C."/>
            <person name="Laguardia C.N."/>
            <person name="Dias R.S."/>
            <person name="Sousa M.P."/>
            <person name="Paula S.O."/>
            <person name="Silva C."/>
        </authorList>
    </citation>
    <scope>NUCLEOTIDE SEQUENCE [LARGE SCALE GENOMIC DNA]</scope>
    <source>
        <strain evidence="3 4">P48SEP</strain>
    </source>
</reference>
<protein>
    <submittedName>
        <fullName evidence="3">GAF domain-containing protein</fullName>
    </submittedName>
</protein>
<dbReference type="EMBL" id="QMIF01000006">
    <property type="protein sequence ID" value="TVM33777.1"/>
    <property type="molecule type" value="Genomic_DNA"/>
</dbReference>
<evidence type="ECO:0000313" key="2">
    <source>
        <dbReference type="EMBL" id="QJT09567.1"/>
    </source>
</evidence>
<dbReference type="OrthoDB" id="9765588at2"/>
<name>A0A6P1ZK94_9BACT</name>
<dbReference type="Gene3D" id="3.30.450.40">
    <property type="match status" value="1"/>
</dbReference>
<organism evidence="3 4">
    <name type="scientific">Oceanidesulfovibrio marinus</name>
    <dbReference type="NCBI Taxonomy" id="370038"/>
    <lineage>
        <taxon>Bacteria</taxon>
        <taxon>Pseudomonadati</taxon>
        <taxon>Thermodesulfobacteriota</taxon>
        <taxon>Desulfovibrionia</taxon>
        <taxon>Desulfovibrionales</taxon>
        <taxon>Desulfovibrionaceae</taxon>
        <taxon>Oceanidesulfovibrio</taxon>
    </lineage>
</organism>
<dbReference type="Pfam" id="PF13185">
    <property type="entry name" value="GAF_2"/>
    <property type="match status" value="1"/>
</dbReference>
<evidence type="ECO:0000313" key="4">
    <source>
        <dbReference type="Proteomes" id="UP000434052"/>
    </source>
</evidence>
<keyword evidence="5" id="KW-1185">Reference proteome</keyword>
<dbReference type="SUPFAM" id="SSF55781">
    <property type="entry name" value="GAF domain-like"/>
    <property type="match status" value="1"/>
</dbReference>
<sequence length="186" mass="20895">MDRYENYYRSVVLAVKAINSTLEPTEVIAAIVEQTVKCMGVRGSTLRLLDRSGKYLKASASYGLSRDYLRKGPVEVEKSGVDRLALQGEVVEIEDVCCDSRFQYPEAAKDEGIVSMLVAPLSTDQRVIGIMRVYTGEKYTFDEAEKEFLNAISDISALAIENARLHQALKTDYEMLSAFENRIFED</sequence>
<dbReference type="SMART" id="SM00065">
    <property type="entry name" value="GAF"/>
    <property type="match status" value="1"/>
</dbReference>
<reference evidence="2 5" key="2">
    <citation type="submission" date="2019-04" db="EMBL/GenBank/DDBJ databases">
        <title>Isolation and culture of sulfate reducing bacteria from the cold seep of the South China Sea.</title>
        <authorList>
            <person name="Sun C."/>
            <person name="Liu R."/>
        </authorList>
    </citation>
    <scope>NUCLEOTIDE SEQUENCE [LARGE SCALE GENOMIC DNA]</scope>
    <source>
        <strain evidence="2 5">CS1</strain>
    </source>
</reference>
<accession>A0A6P1ZK94</accession>
<evidence type="ECO:0000313" key="5">
    <source>
        <dbReference type="Proteomes" id="UP000503251"/>
    </source>
</evidence>
<dbReference type="Proteomes" id="UP000503251">
    <property type="component" value="Chromosome"/>
</dbReference>
<dbReference type="RefSeq" id="WP_144305444.1">
    <property type="nucleotide sequence ID" value="NZ_CP039543.1"/>
</dbReference>